<keyword evidence="3" id="KW-1185">Reference proteome</keyword>
<dbReference type="InterPro" id="IPR041712">
    <property type="entry name" value="DHPS-like_MBL-fold"/>
</dbReference>
<dbReference type="CDD" id="cd07713">
    <property type="entry name" value="DHPS-like_MBL-fold"/>
    <property type="match status" value="1"/>
</dbReference>
<accession>A0ABR9R1V8</accession>
<evidence type="ECO:0000313" key="2">
    <source>
        <dbReference type="EMBL" id="MBE5037118.1"/>
    </source>
</evidence>
<comment type="caution">
    <text evidence="2">The sequence shown here is derived from an EMBL/GenBank/DDBJ whole genome shotgun (WGS) entry which is preliminary data.</text>
</comment>
<dbReference type="PANTHER" id="PTHR13754">
    <property type="entry name" value="METALLO-BETA-LACTAMASE SUPERFAMILY PROTEIN"/>
    <property type="match status" value="1"/>
</dbReference>
<reference evidence="2 3" key="1">
    <citation type="submission" date="2020-10" db="EMBL/GenBank/DDBJ databases">
        <title>ChiBAC.</title>
        <authorList>
            <person name="Zenner C."/>
            <person name="Hitch T.C.A."/>
            <person name="Clavel T."/>
        </authorList>
    </citation>
    <scope>NUCLEOTIDE SEQUENCE [LARGE SCALE GENOMIC DNA]</scope>
    <source>
        <strain evidence="2 3">DSM 109015</strain>
    </source>
</reference>
<organism evidence="2 3">
    <name type="scientific">Gemmiger gallinarum</name>
    <dbReference type="NCBI Taxonomy" id="2779354"/>
    <lineage>
        <taxon>Bacteria</taxon>
        <taxon>Bacillati</taxon>
        <taxon>Bacillota</taxon>
        <taxon>Clostridia</taxon>
        <taxon>Eubacteriales</taxon>
        <taxon>Gemmiger</taxon>
    </lineage>
</organism>
<evidence type="ECO:0000313" key="3">
    <source>
        <dbReference type="Proteomes" id="UP000768567"/>
    </source>
</evidence>
<dbReference type="Proteomes" id="UP000768567">
    <property type="component" value="Unassembled WGS sequence"/>
</dbReference>
<dbReference type="Pfam" id="PF00753">
    <property type="entry name" value="Lactamase_B"/>
    <property type="match status" value="1"/>
</dbReference>
<gene>
    <name evidence="2" type="ORF">INF35_04890</name>
</gene>
<dbReference type="SUPFAM" id="SSF56281">
    <property type="entry name" value="Metallo-hydrolase/oxidoreductase"/>
    <property type="match status" value="1"/>
</dbReference>
<dbReference type="PANTHER" id="PTHR13754:SF13">
    <property type="entry name" value="METALLO-BETA-LACTAMASE SUPERFAMILY PROTEIN (AFU_ORTHOLOGUE AFUA_3G07630)"/>
    <property type="match status" value="1"/>
</dbReference>
<protein>
    <submittedName>
        <fullName evidence="2">MBL fold metallo-hydrolase</fullName>
    </submittedName>
</protein>
<dbReference type="EMBL" id="JADCKC010000001">
    <property type="protein sequence ID" value="MBE5037118.1"/>
    <property type="molecule type" value="Genomic_DNA"/>
</dbReference>
<dbReference type="Gene3D" id="3.60.15.10">
    <property type="entry name" value="Ribonuclease Z/Hydroxyacylglutathione hydrolase-like"/>
    <property type="match status" value="1"/>
</dbReference>
<proteinExistence type="predicted"/>
<dbReference type="InterPro" id="IPR001279">
    <property type="entry name" value="Metallo-B-lactamas"/>
</dbReference>
<dbReference type="InterPro" id="IPR036866">
    <property type="entry name" value="RibonucZ/Hydroxyglut_hydro"/>
</dbReference>
<feature type="domain" description="Metallo-beta-lactamase" evidence="1">
    <location>
        <begin position="15"/>
        <end position="130"/>
    </location>
</feature>
<sequence length="277" mass="29715">MIENTASSSALTAEHGLSLYLEYSGIPILLDAGTSGAFASNADALGVDLAGVKTCLLSHGHYDHAGGLAEFFRRNRTAPVYAMRGADRPYYSGDGEKRHEIGIPEEVLAALPGRFRRVENVTELVPGLWLVPHSTPGLERIGAAKKLYRGTETGVIPDDFSHEMSVVLETSRGLVICNSCCHAGLQAVLGEVERQFPGRPIQAFVGGLHMRGRRHGCEICTFTPEELQAVADCAAAHGVEAVYTGHCTGTVAFDLLRPLMGDRLHPLTTGQVIELPD</sequence>
<dbReference type="InterPro" id="IPR052926">
    <property type="entry name" value="Metallo-beta-lactamase_dom"/>
</dbReference>
<name>A0ABR9R1V8_9FIRM</name>
<evidence type="ECO:0000259" key="1">
    <source>
        <dbReference type="Pfam" id="PF00753"/>
    </source>
</evidence>